<accession>A0AAW1UDQ6</accession>
<dbReference type="Proteomes" id="UP001431783">
    <property type="component" value="Unassembled WGS sequence"/>
</dbReference>
<sequence length="66" mass="7531">MKTIKFKVIISSPSVSLISSLGRYLDRCRALLPKRFCVDAKEKVKTKDINCSATVKQFFISIYSAW</sequence>
<proteinExistence type="predicted"/>
<dbReference type="EMBL" id="JARQZJ010000070">
    <property type="protein sequence ID" value="KAK9881802.1"/>
    <property type="molecule type" value="Genomic_DNA"/>
</dbReference>
<name>A0AAW1UDQ6_9CUCU</name>
<protein>
    <submittedName>
        <fullName evidence="1">Uncharacterized protein</fullName>
    </submittedName>
</protein>
<gene>
    <name evidence="1" type="ORF">WA026_017318</name>
</gene>
<feature type="non-terminal residue" evidence="1">
    <location>
        <position position="66"/>
    </location>
</feature>
<reference evidence="1 2" key="1">
    <citation type="submission" date="2023-03" db="EMBL/GenBank/DDBJ databases">
        <title>Genome insight into feeding habits of ladybird beetles.</title>
        <authorList>
            <person name="Li H.-S."/>
            <person name="Huang Y.-H."/>
            <person name="Pang H."/>
        </authorList>
    </citation>
    <scope>NUCLEOTIDE SEQUENCE [LARGE SCALE GENOMIC DNA]</scope>
    <source>
        <strain evidence="1">SYSU_2023b</strain>
        <tissue evidence="1">Whole body</tissue>
    </source>
</reference>
<keyword evidence="2" id="KW-1185">Reference proteome</keyword>
<evidence type="ECO:0000313" key="1">
    <source>
        <dbReference type="EMBL" id="KAK9881802.1"/>
    </source>
</evidence>
<dbReference type="AlphaFoldDB" id="A0AAW1UDQ6"/>
<comment type="caution">
    <text evidence="1">The sequence shown here is derived from an EMBL/GenBank/DDBJ whole genome shotgun (WGS) entry which is preliminary data.</text>
</comment>
<organism evidence="1 2">
    <name type="scientific">Henosepilachna vigintioctopunctata</name>
    <dbReference type="NCBI Taxonomy" id="420089"/>
    <lineage>
        <taxon>Eukaryota</taxon>
        <taxon>Metazoa</taxon>
        <taxon>Ecdysozoa</taxon>
        <taxon>Arthropoda</taxon>
        <taxon>Hexapoda</taxon>
        <taxon>Insecta</taxon>
        <taxon>Pterygota</taxon>
        <taxon>Neoptera</taxon>
        <taxon>Endopterygota</taxon>
        <taxon>Coleoptera</taxon>
        <taxon>Polyphaga</taxon>
        <taxon>Cucujiformia</taxon>
        <taxon>Coccinelloidea</taxon>
        <taxon>Coccinellidae</taxon>
        <taxon>Epilachninae</taxon>
        <taxon>Epilachnini</taxon>
        <taxon>Henosepilachna</taxon>
    </lineage>
</organism>
<evidence type="ECO:0000313" key="2">
    <source>
        <dbReference type="Proteomes" id="UP001431783"/>
    </source>
</evidence>